<sequence length="131" mass="15106">MKHIALKIGDFYFFENFVLVEYAKEAIISMRALHEIKTKGLGQFANNKPFGLIVNKIHPFNTVPTDAMQLEKEIPNLVATAVVSEDLTKTVNFDLENHFFKKINRRLFSSLEEAEAWINEKVEAKKNSYTK</sequence>
<reference evidence="1 3" key="1">
    <citation type="submission" date="2012-12" db="EMBL/GenBank/DDBJ databases">
        <title>Genome assembly of Formosa sp. AK20.</title>
        <authorList>
            <person name="Kumar R."/>
            <person name="Khatri I."/>
            <person name="Vaidya B."/>
            <person name="Subramanian S."/>
            <person name="Pinnaka A."/>
        </authorList>
    </citation>
    <scope>NUCLEOTIDE SEQUENCE [LARGE SCALE GENOMIC DNA]</scope>
    <source>
        <strain evidence="1 3">AK20</strain>
    </source>
</reference>
<evidence type="ECO:0000313" key="4">
    <source>
        <dbReference type="Proteomes" id="UP000263268"/>
    </source>
</evidence>
<dbReference type="EMBL" id="ANLA01000020">
    <property type="protein sequence ID" value="EMQ94153.1"/>
    <property type="molecule type" value="Genomic_DNA"/>
</dbReference>
<name>M7N6V3_9FLAO</name>
<dbReference type="Proteomes" id="UP000263268">
    <property type="component" value="Unassembled WGS sequence"/>
</dbReference>
<keyword evidence="3" id="KW-1185">Reference proteome</keyword>
<proteinExistence type="predicted"/>
<dbReference type="EMBL" id="DPRK01000147">
    <property type="protein sequence ID" value="HCY81780.1"/>
    <property type="molecule type" value="Genomic_DNA"/>
</dbReference>
<dbReference type="Proteomes" id="UP000012024">
    <property type="component" value="Unassembled WGS sequence"/>
</dbReference>
<evidence type="ECO:0008006" key="5">
    <source>
        <dbReference type="Google" id="ProtNLM"/>
    </source>
</evidence>
<evidence type="ECO:0000313" key="1">
    <source>
        <dbReference type="EMBL" id="EMQ94153.1"/>
    </source>
</evidence>
<evidence type="ECO:0000313" key="3">
    <source>
        <dbReference type="Proteomes" id="UP000012024"/>
    </source>
</evidence>
<reference evidence="2 4" key="2">
    <citation type="journal article" date="2018" name="Nat. Biotechnol.">
        <title>A standardized bacterial taxonomy based on genome phylogeny substantially revises the tree of life.</title>
        <authorList>
            <person name="Parks D.H."/>
            <person name="Chuvochina M."/>
            <person name="Waite D.W."/>
            <person name="Rinke C."/>
            <person name="Skarshewski A."/>
            <person name="Chaumeil P.A."/>
            <person name="Hugenholtz P."/>
        </authorList>
    </citation>
    <scope>NUCLEOTIDE SEQUENCE [LARGE SCALE GENOMIC DNA]</scope>
    <source>
        <strain evidence="2">UBA10227</strain>
    </source>
</reference>
<gene>
    <name evidence="1" type="ORF">D778_01165</name>
    <name evidence="2" type="ORF">DHV22_09360</name>
</gene>
<evidence type="ECO:0000313" key="2">
    <source>
        <dbReference type="EMBL" id="HCY81780.1"/>
    </source>
</evidence>
<protein>
    <recommendedName>
        <fullName evidence="5">STAS/SEC14 domain-containing protein</fullName>
    </recommendedName>
</protein>
<accession>M7N6V3</accession>
<organism evidence="1 3">
    <name type="scientific">Xanthomarina gelatinilytica</name>
    <dbReference type="NCBI Taxonomy" id="1137281"/>
    <lineage>
        <taxon>Bacteria</taxon>
        <taxon>Pseudomonadati</taxon>
        <taxon>Bacteroidota</taxon>
        <taxon>Flavobacteriia</taxon>
        <taxon>Flavobacteriales</taxon>
        <taxon>Flavobacteriaceae</taxon>
        <taxon>Xanthomarina</taxon>
    </lineage>
</organism>
<dbReference type="AlphaFoldDB" id="M7N6V3"/>
<comment type="caution">
    <text evidence="1">The sequence shown here is derived from an EMBL/GenBank/DDBJ whole genome shotgun (WGS) entry which is preliminary data.</text>
</comment>
<dbReference type="PATRIC" id="fig|1137281.3.peg.2521"/>